<evidence type="ECO:0000256" key="3">
    <source>
        <dbReference type="ARBA" id="ARBA00022679"/>
    </source>
</evidence>
<gene>
    <name evidence="5" type="ORF">PARMNEM_LOCUS10059</name>
</gene>
<dbReference type="InterPro" id="IPR002213">
    <property type="entry name" value="UDP_glucos_trans"/>
</dbReference>
<evidence type="ECO:0000313" key="6">
    <source>
        <dbReference type="Proteomes" id="UP001314205"/>
    </source>
</evidence>
<comment type="similarity">
    <text evidence="1">Belongs to the UDP-glycosyltransferase family.</text>
</comment>
<protein>
    <submittedName>
        <fullName evidence="5">Uncharacterized protein</fullName>
    </submittedName>
</protein>
<reference evidence="5 6" key="1">
    <citation type="submission" date="2023-11" db="EMBL/GenBank/DDBJ databases">
        <authorList>
            <person name="Hedman E."/>
            <person name="Englund M."/>
            <person name="Stromberg M."/>
            <person name="Nyberg Akerstrom W."/>
            <person name="Nylinder S."/>
            <person name="Jareborg N."/>
            <person name="Kallberg Y."/>
            <person name="Kronander E."/>
        </authorList>
    </citation>
    <scope>NUCLEOTIDE SEQUENCE [LARGE SCALE GENOMIC DNA]</scope>
</reference>
<comment type="caution">
    <text evidence="5">The sequence shown here is derived from an EMBL/GenBank/DDBJ whole genome shotgun (WGS) entry which is preliminary data.</text>
</comment>
<dbReference type="GO" id="GO:0008194">
    <property type="term" value="F:UDP-glycosyltransferase activity"/>
    <property type="evidence" value="ECO:0007669"/>
    <property type="project" value="InterPro"/>
</dbReference>
<name>A0AAV1L2R9_9NEOP</name>
<proteinExistence type="inferred from homology"/>
<dbReference type="AlphaFoldDB" id="A0AAV1L2R9"/>
<dbReference type="Pfam" id="PF00201">
    <property type="entry name" value="UDPGT"/>
    <property type="match status" value="1"/>
</dbReference>
<sequence>MLITKLLFFLCAINISIEAAKVLAIYPCPSISHQVVFRPLTLELIKRGHEVTVITPDPYFKNDTAPKNLREIDVHDISYKIMKNFIPTVTGSEDDLINQVLVIPKIIEEIFQKQMRVKDVHEIIIDKKRQFDLILLEAFFVPVLGFTHIFKAPTVLVSSFGPFIGTYEIMGAPTHPTLYHNLHRQRLYNLNLWEKVTELYNYFRIRYILSSSEENYNKQIKTIFGPDTPPLSVLKNNVDMLLLNVNPIWEGNYPVPPNVIHMGGLHQKSPKELPKASLFLKRFF</sequence>
<dbReference type="Gene3D" id="3.40.50.2000">
    <property type="entry name" value="Glycogen Phosphorylase B"/>
    <property type="match status" value="1"/>
</dbReference>
<dbReference type="EMBL" id="CAVLGL010000084">
    <property type="protein sequence ID" value="CAK1589581.1"/>
    <property type="molecule type" value="Genomic_DNA"/>
</dbReference>
<evidence type="ECO:0000256" key="4">
    <source>
        <dbReference type="SAM" id="SignalP"/>
    </source>
</evidence>
<evidence type="ECO:0000313" key="5">
    <source>
        <dbReference type="EMBL" id="CAK1589581.1"/>
    </source>
</evidence>
<dbReference type="Proteomes" id="UP001314205">
    <property type="component" value="Unassembled WGS sequence"/>
</dbReference>
<keyword evidence="4" id="KW-0732">Signal</keyword>
<keyword evidence="6" id="KW-1185">Reference proteome</keyword>
<dbReference type="SUPFAM" id="SSF53756">
    <property type="entry name" value="UDP-Glycosyltransferase/glycogen phosphorylase"/>
    <property type="match status" value="1"/>
</dbReference>
<dbReference type="PANTHER" id="PTHR48043">
    <property type="entry name" value="EG:EG0003.4 PROTEIN-RELATED"/>
    <property type="match status" value="1"/>
</dbReference>
<dbReference type="PANTHER" id="PTHR48043:SF159">
    <property type="entry name" value="EG:EG0003.4 PROTEIN-RELATED"/>
    <property type="match status" value="1"/>
</dbReference>
<dbReference type="InterPro" id="IPR050271">
    <property type="entry name" value="UDP-glycosyltransferase"/>
</dbReference>
<keyword evidence="3" id="KW-0808">Transferase</keyword>
<feature type="chain" id="PRO_5043617697" evidence="4">
    <location>
        <begin position="20"/>
        <end position="284"/>
    </location>
</feature>
<accession>A0AAV1L2R9</accession>
<evidence type="ECO:0000256" key="2">
    <source>
        <dbReference type="ARBA" id="ARBA00022676"/>
    </source>
</evidence>
<feature type="signal peptide" evidence="4">
    <location>
        <begin position="1"/>
        <end position="19"/>
    </location>
</feature>
<organism evidence="5 6">
    <name type="scientific">Parnassius mnemosyne</name>
    <name type="common">clouded apollo</name>
    <dbReference type="NCBI Taxonomy" id="213953"/>
    <lineage>
        <taxon>Eukaryota</taxon>
        <taxon>Metazoa</taxon>
        <taxon>Ecdysozoa</taxon>
        <taxon>Arthropoda</taxon>
        <taxon>Hexapoda</taxon>
        <taxon>Insecta</taxon>
        <taxon>Pterygota</taxon>
        <taxon>Neoptera</taxon>
        <taxon>Endopterygota</taxon>
        <taxon>Lepidoptera</taxon>
        <taxon>Glossata</taxon>
        <taxon>Ditrysia</taxon>
        <taxon>Papilionoidea</taxon>
        <taxon>Papilionidae</taxon>
        <taxon>Parnassiinae</taxon>
        <taxon>Parnassini</taxon>
        <taxon>Parnassius</taxon>
        <taxon>Driopa</taxon>
    </lineage>
</organism>
<evidence type="ECO:0000256" key="1">
    <source>
        <dbReference type="ARBA" id="ARBA00009995"/>
    </source>
</evidence>
<keyword evidence="2" id="KW-0328">Glycosyltransferase</keyword>